<comment type="caution">
    <text evidence="9">The sequence shown here is derived from an EMBL/GenBank/DDBJ whole genome shotgun (WGS) entry which is preliminary data.</text>
</comment>
<evidence type="ECO:0000256" key="3">
    <source>
        <dbReference type="ARBA" id="ARBA00022448"/>
    </source>
</evidence>
<feature type="transmembrane region" description="Helical" evidence="8">
    <location>
        <begin position="248"/>
        <end position="273"/>
    </location>
</feature>
<keyword evidence="10" id="KW-1185">Reference proteome</keyword>
<feature type="transmembrane region" description="Helical" evidence="8">
    <location>
        <begin position="392"/>
        <end position="410"/>
    </location>
</feature>
<feature type="transmembrane region" description="Helical" evidence="8">
    <location>
        <begin position="363"/>
        <end position="385"/>
    </location>
</feature>
<dbReference type="InterPro" id="IPR001734">
    <property type="entry name" value="Na/solute_symporter"/>
</dbReference>
<feature type="transmembrane region" description="Helical" evidence="8">
    <location>
        <begin position="176"/>
        <end position="195"/>
    </location>
</feature>
<feature type="transmembrane region" description="Helical" evidence="8">
    <location>
        <begin position="298"/>
        <end position="326"/>
    </location>
</feature>
<organism evidence="9 10">
    <name type="scientific">Candidatus Cetobacterium colombiensis</name>
    <dbReference type="NCBI Taxonomy" id="3073100"/>
    <lineage>
        <taxon>Bacteria</taxon>
        <taxon>Fusobacteriati</taxon>
        <taxon>Fusobacteriota</taxon>
        <taxon>Fusobacteriia</taxon>
        <taxon>Fusobacteriales</taxon>
        <taxon>Fusobacteriaceae</taxon>
        <taxon>Cetobacterium</taxon>
    </lineage>
</organism>
<accession>A0ABU4W664</accession>
<dbReference type="PANTHER" id="PTHR48086">
    <property type="entry name" value="SODIUM/PROLINE SYMPORTER-RELATED"/>
    <property type="match status" value="1"/>
</dbReference>
<evidence type="ECO:0000256" key="8">
    <source>
        <dbReference type="SAM" id="Phobius"/>
    </source>
</evidence>
<feature type="transmembrane region" description="Helical" evidence="8">
    <location>
        <begin position="43"/>
        <end position="63"/>
    </location>
</feature>
<dbReference type="PANTHER" id="PTHR48086:SF7">
    <property type="entry name" value="SODIUM-SOLUTE SYMPORTER-RELATED"/>
    <property type="match status" value="1"/>
</dbReference>
<protein>
    <submittedName>
        <fullName evidence="9">Sodium:solute symporter family protein</fullName>
    </submittedName>
</protein>
<dbReference type="Proteomes" id="UP001279681">
    <property type="component" value="Unassembled WGS sequence"/>
</dbReference>
<dbReference type="InterPro" id="IPR038377">
    <property type="entry name" value="Na/Glc_symporter_sf"/>
</dbReference>
<feature type="transmembrane region" description="Helical" evidence="8">
    <location>
        <begin position="215"/>
        <end position="236"/>
    </location>
</feature>
<dbReference type="Gene3D" id="1.20.1730.10">
    <property type="entry name" value="Sodium/glucose cotransporter"/>
    <property type="match status" value="1"/>
</dbReference>
<evidence type="ECO:0000256" key="4">
    <source>
        <dbReference type="ARBA" id="ARBA00022692"/>
    </source>
</evidence>
<dbReference type="PROSITE" id="PS50283">
    <property type="entry name" value="NA_SOLUT_SYMP_3"/>
    <property type="match status" value="1"/>
</dbReference>
<reference evidence="10" key="1">
    <citation type="submission" date="2023-07" db="EMBL/GenBank/DDBJ databases">
        <authorList>
            <person name="Colorado M.A."/>
            <person name="Villamil L.M."/>
            <person name="Melo J.F."/>
            <person name="Rodriguez J.A."/>
            <person name="Ruiz R.Y."/>
        </authorList>
    </citation>
    <scope>NUCLEOTIDE SEQUENCE [LARGE SCALE GENOMIC DNA]</scope>
    <source>
        <strain evidence="10">C33</strain>
    </source>
</reference>
<dbReference type="EMBL" id="JAVIKH010000001">
    <property type="protein sequence ID" value="MDX8335008.1"/>
    <property type="molecule type" value="Genomic_DNA"/>
</dbReference>
<proteinExistence type="inferred from homology"/>
<sequence length="436" mass="47573">MVGNLFLNLYFLGILAIGYNSFKKIKDSSYFFIANREAGVLQVTGSLLATVLGSSAILGNIAATYSIGWAGIWLLFCAAFGLLTLLPLLKKFEQFKGYNLPELLGNFYGNEVRILSSLIISIAWIGIVAAQIMGAAQIMEIISDFSYIKSVIISGIFFIIYTILGGQLSIIKTDCFQLIFILLGIVFCFLFLPNLETAYVAPNLFNEKFNYMDLIILVLTYSSTFLVGPDIYSRIFCAKDSSVAKKSIIISIIILIPLAFILTKIGIFAAGAYPNLTNGQSPLLHVAANTLPKPISLLLYFGLLSAIISTADTCLLTASSIFTEIFTKDLKTMKSIKVTRIFISVFGIFSILVALKLKFILSSLLLALSVYSGSLIIPCFMGILGYNFKKNYVLAAIVLGGGVALLGKIYDGPNSNYILIFAFVINALTLLLGRKK</sequence>
<feature type="transmembrane region" description="Helical" evidence="8">
    <location>
        <begin position="118"/>
        <end position="139"/>
    </location>
</feature>
<dbReference type="Pfam" id="PF00474">
    <property type="entry name" value="SSF"/>
    <property type="match status" value="1"/>
</dbReference>
<feature type="transmembrane region" description="Helical" evidence="8">
    <location>
        <begin position="145"/>
        <end position="164"/>
    </location>
</feature>
<feature type="transmembrane region" description="Helical" evidence="8">
    <location>
        <begin position="69"/>
        <end position="89"/>
    </location>
</feature>
<evidence type="ECO:0000256" key="2">
    <source>
        <dbReference type="ARBA" id="ARBA00006434"/>
    </source>
</evidence>
<evidence type="ECO:0000256" key="1">
    <source>
        <dbReference type="ARBA" id="ARBA00004141"/>
    </source>
</evidence>
<feature type="transmembrane region" description="Helical" evidence="8">
    <location>
        <begin position="338"/>
        <end position="357"/>
    </location>
</feature>
<evidence type="ECO:0000313" key="10">
    <source>
        <dbReference type="Proteomes" id="UP001279681"/>
    </source>
</evidence>
<gene>
    <name evidence="9" type="ORF">RFV38_00595</name>
</gene>
<comment type="subcellular location">
    <subcellularLocation>
        <location evidence="1">Membrane</location>
        <topology evidence="1">Multi-pass membrane protein</topology>
    </subcellularLocation>
</comment>
<evidence type="ECO:0000256" key="7">
    <source>
        <dbReference type="RuleBase" id="RU362091"/>
    </source>
</evidence>
<name>A0ABU4W664_9FUSO</name>
<keyword evidence="6 8" id="KW-0472">Membrane</keyword>
<comment type="similarity">
    <text evidence="2 7">Belongs to the sodium:solute symporter (SSF) (TC 2.A.21) family.</text>
</comment>
<evidence type="ECO:0000256" key="6">
    <source>
        <dbReference type="ARBA" id="ARBA00023136"/>
    </source>
</evidence>
<keyword evidence="3" id="KW-0813">Transport</keyword>
<evidence type="ECO:0000256" key="5">
    <source>
        <dbReference type="ARBA" id="ARBA00022989"/>
    </source>
</evidence>
<dbReference type="RefSeq" id="WP_320312421.1">
    <property type="nucleotide sequence ID" value="NZ_JAVIKH010000001.1"/>
</dbReference>
<keyword evidence="5 8" id="KW-1133">Transmembrane helix</keyword>
<evidence type="ECO:0000313" key="9">
    <source>
        <dbReference type="EMBL" id="MDX8335008.1"/>
    </source>
</evidence>
<keyword evidence="4 8" id="KW-0812">Transmembrane</keyword>
<feature type="transmembrane region" description="Helical" evidence="8">
    <location>
        <begin position="416"/>
        <end position="433"/>
    </location>
</feature>
<dbReference type="CDD" id="cd10322">
    <property type="entry name" value="SLC5sbd"/>
    <property type="match status" value="1"/>
</dbReference>
<dbReference type="InterPro" id="IPR050277">
    <property type="entry name" value="Sodium:Solute_Symporter"/>
</dbReference>
<feature type="transmembrane region" description="Helical" evidence="8">
    <location>
        <begin position="6"/>
        <end position="22"/>
    </location>
</feature>